<organism evidence="2 3">
    <name type="scientific">Streptomyces jumonjinensis</name>
    <dbReference type="NCBI Taxonomy" id="1945"/>
    <lineage>
        <taxon>Bacteria</taxon>
        <taxon>Bacillati</taxon>
        <taxon>Actinomycetota</taxon>
        <taxon>Actinomycetes</taxon>
        <taxon>Kitasatosporales</taxon>
        <taxon>Streptomycetaceae</taxon>
        <taxon>Streptomyces</taxon>
    </lineage>
</organism>
<keyword evidence="3" id="KW-1185">Reference proteome</keyword>
<proteinExistence type="predicted"/>
<dbReference type="OrthoDB" id="3540811at2"/>
<evidence type="ECO:0000313" key="2">
    <source>
        <dbReference type="EMBL" id="MQT02949.1"/>
    </source>
</evidence>
<keyword evidence="1" id="KW-1133">Transmembrane helix</keyword>
<keyword evidence="1" id="KW-0472">Membrane</keyword>
<dbReference type="EMBL" id="VCLA01000160">
    <property type="protein sequence ID" value="MQT02949.1"/>
    <property type="molecule type" value="Genomic_DNA"/>
</dbReference>
<evidence type="ECO:0000313" key="3">
    <source>
        <dbReference type="Proteomes" id="UP000419138"/>
    </source>
</evidence>
<reference evidence="2 3" key="1">
    <citation type="submission" date="2019-05" db="EMBL/GenBank/DDBJ databases">
        <title>Comparative genomics and metabolomics analyses of clavulanic acid producing Streptomyces species provides insight into specialized metabolism and evolution of beta-lactam biosynthetic gene clusters.</title>
        <authorList>
            <person name="Moore M.A."/>
            <person name="Cruz-Morales P."/>
            <person name="Barona Gomez F."/>
            <person name="Kapil T."/>
        </authorList>
    </citation>
    <scope>NUCLEOTIDE SEQUENCE [LARGE SCALE GENOMIC DNA]</scope>
    <source>
        <strain evidence="2 3">NRRL 5741</strain>
    </source>
</reference>
<accession>A0A646KKV9</accession>
<protein>
    <submittedName>
        <fullName evidence="2">Uncharacterized protein</fullName>
    </submittedName>
</protein>
<sequence length="68" mass="7234">MKREIILTIGWIAAIQGGLGLGGRIFGDGPWGVLRNWWDVPSAGYAVILLVGVALASAGETSRRRSRA</sequence>
<keyword evidence="1" id="KW-0812">Transmembrane</keyword>
<gene>
    <name evidence="2" type="ORF">FF041_22985</name>
</gene>
<feature type="transmembrane region" description="Helical" evidence="1">
    <location>
        <begin position="43"/>
        <end position="59"/>
    </location>
</feature>
<name>A0A646KKV9_STRJU</name>
<dbReference type="Proteomes" id="UP000419138">
    <property type="component" value="Unassembled WGS sequence"/>
</dbReference>
<dbReference type="RefSeq" id="WP_153524530.1">
    <property type="nucleotide sequence ID" value="NZ_JBEPDZ010000026.1"/>
</dbReference>
<evidence type="ECO:0000256" key="1">
    <source>
        <dbReference type="SAM" id="Phobius"/>
    </source>
</evidence>
<dbReference type="AlphaFoldDB" id="A0A646KKV9"/>
<comment type="caution">
    <text evidence="2">The sequence shown here is derived from an EMBL/GenBank/DDBJ whole genome shotgun (WGS) entry which is preliminary data.</text>
</comment>